<keyword evidence="3" id="KW-1185">Reference proteome</keyword>
<evidence type="ECO:0000313" key="2">
    <source>
        <dbReference type="EMBL" id="KIK80882.1"/>
    </source>
</evidence>
<evidence type="ECO:0000256" key="1">
    <source>
        <dbReference type="SAM" id="MobiDB-lite"/>
    </source>
</evidence>
<evidence type="ECO:0000313" key="3">
    <source>
        <dbReference type="Proteomes" id="UP000054538"/>
    </source>
</evidence>
<feature type="region of interest" description="Disordered" evidence="1">
    <location>
        <begin position="1"/>
        <end position="36"/>
    </location>
</feature>
<organism evidence="2 3">
    <name type="scientific">Paxillus rubicundulus Ve08.2h10</name>
    <dbReference type="NCBI Taxonomy" id="930991"/>
    <lineage>
        <taxon>Eukaryota</taxon>
        <taxon>Fungi</taxon>
        <taxon>Dikarya</taxon>
        <taxon>Basidiomycota</taxon>
        <taxon>Agaricomycotina</taxon>
        <taxon>Agaricomycetes</taxon>
        <taxon>Agaricomycetidae</taxon>
        <taxon>Boletales</taxon>
        <taxon>Paxilineae</taxon>
        <taxon>Paxillaceae</taxon>
        <taxon>Paxillus</taxon>
    </lineage>
</organism>
<dbReference type="Proteomes" id="UP000054538">
    <property type="component" value="Unassembled WGS sequence"/>
</dbReference>
<dbReference type="InParanoid" id="A0A0D0CDZ1"/>
<name>A0A0D0CDZ1_9AGAM</name>
<feature type="compositionally biased region" description="Basic and acidic residues" evidence="1">
    <location>
        <begin position="9"/>
        <end position="30"/>
    </location>
</feature>
<reference evidence="2 3" key="1">
    <citation type="submission" date="2014-04" db="EMBL/GenBank/DDBJ databases">
        <authorList>
            <consortium name="DOE Joint Genome Institute"/>
            <person name="Kuo A."/>
            <person name="Kohler A."/>
            <person name="Jargeat P."/>
            <person name="Nagy L.G."/>
            <person name="Floudas D."/>
            <person name="Copeland A."/>
            <person name="Barry K.W."/>
            <person name="Cichocki N."/>
            <person name="Veneault-Fourrey C."/>
            <person name="LaButti K."/>
            <person name="Lindquist E.A."/>
            <person name="Lipzen A."/>
            <person name="Lundell T."/>
            <person name="Morin E."/>
            <person name="Murat C."/>
            <person name="Sun H."/>
            <person name="Tunlid A."/>
            <person name="Henrissat B."/>
            <person name="Grigoriev I.V."/>
            <person name="Hibbett D.S."/>
            <person name="Martin F."/>
            <person name="Nordberg H.P."/>
            <person name="Cantor M.N."/>
            <person name="Hua S.X."/>
        </authorList>
    </citation>
    <scope>NUCLEOTIDE SEQUENCE [LARGE SCALE GENOMIC DNA]</scope>
    <source>
        <strain evidence="2 3">Ve08.2h10</strain>
    </source>
</reference>
<dbReference type="HOGENOM" id="CLU_2455380_0_0_1"/>
<protein>
    <submittedName>
        <fullName evidence="2">Uncharacterized protein</fullName>
    </submittedName>
</protein>
<reference evidence="3" key="2">
    <citation type="submission" date="2015-01" db="EMBL/GenBank/DDBJ databases">
        <title>Evolutionary Origins and Diversification of the Mycorrhizal Mutualists.</title>
        <authorList>
            <consortium name="DOE Joint Genome Institute"/>
            <consortium name="Mycorrhizal Genomics Consortium"/>
            <person name="Kohler A."/>
            <person name="Kuo A."/>
            <person name="Nagy L.G."/>
            <person name="Floudas D."/>
            <person name="Copeland A."/>
            <person name="Barry K.W."/>
            <person name="Cichocki N."/>
            <person name="Veneault-Fourrey C."/>
            <person name="LaButti K."/>
            <person name="Lindquist E.A."/>
            <person name="Lipzen A."/>
            <person name="Lundell T."/>
            <person name="Morin E."/>
            <person name="Murat C."/>
            <person name="Riley R."/>
            <person name="Ohm R."/>
            <person name="Sun H."/>
            <person name="Tunlid A."/>
            <person name="Henrissat B."/>
            <person name="Grigoriev I.V."/>
            <person name="Hibbett D.S."/>
            <person name="Martin F."/>
        </authorList>
    </citation>
    <scope>NUCLEOTIDE SEQUENCE [LARGE SCALE GENOMIC DNA]</scope>
    <source>
        <strain evidence="3">Ve08.2h10</strain>
    </source>
</reference>
<dbReference type="OrthoDB" id="2691487at2759"/>
<sequence length="89" mass="9684">MPNLGIGQPDHKAGSKIQHHPDPLPDDYPHHSSPPPCVEANFFGPNDKLYRNYHTKLNGKPCNGKGIFVPAGAAPGSVVEKSNDEWTPF</sequence>
<accession>A0A0D0CDZ1</accession>
<dbReference type="AlphaFoldDB" id="A0A0D0CDZ1"/>
<proteinExistence type="predicted"/>
<dbReference type="EMBL" id="KN825911">
    <property type="protein sequence ID" value="KIK80882.1"/>
    <property type="molecule type" value="Genomic_DNA"/>
</dbReference>
<gene>
    <name evidence="2" type="ORF">PAXRUDRAFT_157412</name>
</gene>